<dbReference type="Gene3D" id="2.60.40.3620">
    <property type="match status" value="2"/>
</dbReference>
<dbReference type="RefSeq" id="WP_186641992.1">
    <property type="nucleotide sequence ID" value="NZ_JACOAF010000058.1"/>
</dbReference>
<organism evidence="2 3">
    <name type="scientific">Rufibacter sediminis</name>
    <dbReference type="NCBI Taxonomy" id="2762756"/>
    <lineage>
        <taxon>Bacteria</taxon>
        <taxon>Pseudomonadati</taxon>
        <taxon>Bacteroidota</taxon>
        <taxon>Cytophagia</taxon>
        <taxon>Cytophagales</taxon>
        <taxon>Hymenobacteraceae</taxon>
        <taxon>Rufibacter</taxon>
    </lineage>
</organism>
<gene>
    <name evidence="2" type="ORF">H7U12_21550</name>
</gene>
<proteinExistence type="predicted"/>
<evidence type="ECO:0000313" key="2">
    <source>
        <dbReference type="EMBL" id="MBC3542284.1"/>
    </source>
</evidence>
<evidence type="ECO:0000259" key="1">
    <source>
        <dbReference type="Pfam" id="PF14292"/>
    </source>
</evidence>
<dbReference type="EMBL" id="JACOAF010000058">
    <property type="protein sequence ID" value="MBC3542284.1"/>
    <property type="molecule type" value="Genomic_DNA"/>
</dbReference>
<dbReference type="Proteomes" id="UP000659698">
    <property type="component" value="Unassembled WGS sequence"/>
</dbReference>
<dbReference type="Pfam" id="PF14292">
    <property type="entry name" value="SusE"/>
    <property type="match status" value="1"/>
</dbReference>
<reference evidence="2 3" key="1">
    <citation type="journal article" date="2019" name="Int. J. Syst. Evol. Microbiol.">
        <title>Rufibacter sediminis sp. nov., isolated from freshwater lake sediment.</title>
        <authorList>
            <person name="Qu J.H."/>
            <person name="Zhang L.J."/>
            <person name="Fu Y.H."/>
            <person name="Li H.F."/>
        </authorList>
    </citation>
    <scope>NUCLEOTIDE SEQUENCE [LARGE SCALE GENOMIC DNA]</scope>
    <source>
        <strain evidence="2 3">H-1</strain>
    </source>
</reference>
<protein>
    <submittedName>
        <fullName evidence="2">SusE domain-containing protein</fullName>
    </submittedName>
</protein>
<comment type="caution">
    <text evidence="2">The sequence shown here is derived from an EMBL/GenBank/DDBJ whole genome shotgun (WGS) entry which is preliminary data.</text>
</comment>
<keyword evidence="3" id="KW-1185">Reference proteome</keyword>
<evidence type="ECO:0000313" key="3">
    <source>
        <dbReference type="Proteomes" id="UP000659698"/>
    </source>
</evidence>
<dbReference type="PROSITE" id="PS51257">
    <property type="entry name" value="PROKAR_LIPOPROTEIN"/>
    <property type="match status" value="1"/>
</dbReference>
<name>A0ABR6VYK3_9BACT</name>
<sequence length="368" mass="40008">MKFLYLKQLLVFVFCLGLLSCEKDEDMVVIQPGTKSLLSATQSALVLTDQDANKDAITFSWTAPDFGYSAAVNYSLEFGVKGTDFANAVVKDYGTSLVKTLKVSELNAIANELKMTGFQKGDMEVRVKAGVGGNYAPTYSDVTALQITPYLSEPPYATLYLVGAATEGAWNENAATPMFRSATDPFVFTYTGYLKADDFKLLGQLGQWAPSWGSGETANGVTKLVFRSSTSEADVNNFKSLIKEAGYHTVTVNLRDMTITVEPYDATGKPTFNSIGLVGEFNGWAAPDVKLTKTTVNPHIWSGSITLAKASELKFRVNEAWDTNWGSSTDVTKLYGKGGAGASNIKMAAGTYKVFFNDLTENYLFIKQ</sequence>
<feature type="domain" description="SusE outer membrane protein" evidence="1">
    <location>
        <begin position="23"/>
        <end position="128"/>
    </location>
</feature>
<dbReference type="InterPro" id="IPR025970">
    <property type="entry name" value="SusE"/>
</dbReference>
<accession>A0ABR6VYK3</accession>